<keyword evidence="2" id="KW-1185">Reference proteome</keyword>
<dbReference type="RefSeq" id="WP_002703136.1">
    <property type="nucleotide sequence ID" value="NZ_AAWS01000051.1"/>
</dbReference>
<dbReference type="Proteomes" id="UP000004095">
    <property type="component" value="Unassembled WGS sequence"/>
</dbReference>
<dbReference type="OrthoDB" id="9772295at2"/>
<evidence type="ECO:0000313" key="2">
    <source>
        <dbReference type="Proteomes" id="UP000004095"/>
    </source>
</evidence>
<organism evidence="1 2">
    <name type="scientific">Microscilla marina ATCC 23134</name>
    <dbReference type="NCBI Taxonomy" id="313606"/>
    <lineage>
        <taxon>Bacteria</taxon>
        <taxon>Pseudomonadati</taxon>
        <taxon>Bacteroidota</taxon>
        <taxon>Cytophagia</taxon>
        <taxon>Cytophagales</taxon>
        <taxon>Microscillaceae</taxon>
        <taxon>Microscilla</taxon>
    </lineage>
</organism>
<proteinExistence type="predicted"/>
<evidence type="ECO:0008006" key="3">
    <source>
        <dbReference type="Google" id="ProtNLM"/>
    </source>
</evidence>
<comment type="caution">
    <text evidence="1">The sequence shown here is derived from an EMBL/GenBank/DDBJ whole genome shotgun (WGS) entry which is preliminary data.</text>
</comment>
<protein>
    <recommendedName>
        <fullName evidence="3">DUF1800 domain-containing protein</fullName>
    </recommendedName>
</protein>
<dbReference type="InterPro" id="IPR014917">
    <property type="entry name" value="DUF1800"/>
</dbReference>
<evidence type="ECO:0000313" key="1">
    <source>
        <dbReference type="EMBL" id="EAY25310.1"/>
    </source>
</evidence>
<accession>A1ZWH0</accession>
<name>A1ZWH0_MICM2</name>
<dbReference type="AlphaFoldDB" id="A1ZWH0"/>
<sequence>MSNPNKKLQHLLWRAGFGATVQDIEKYQSQSINKVVNDLFAQSKKTTLLKVVGSAPIAFTRRKMMSREERRAMRRKSRQQLKQLNLSWLERMVDGDSILREKMTFFWHGHFACQSRNVHFMQNHLNTIRKHALGNFKDLVLAIAKDPAMLFFLNNQQNRKQQPNENFARELMELFTLGRSNYTEQDIKEAARAFTGWGVNRKTAEYKFKERRHDFGSKTFFGKKGNFNGEDIIDIILQQEQTAKYITGKIYRFFVNDIPNDQIISQLARKFYQSGYNIETLMRSIFTSSWFYDNQHLGSKIKSPVELLVGIRRNFQVDFIQRNSALFIQKVLGQTLLFPPNVAGWAGGKAWIDSSTLMFRLKLPFIIFRAADIEITAKAEGDVNKQGFVNRRMQRLDANIRWHHYLKHFAKHRNKQDIYKALSGFLLQVNHTNNQQFVERFAQVKGQQDLTKTMSLGIASLPEYQMC</sequence>
<gene>
    <name evidence="1" type="ORF">M23134_02780</name>
</gene>
<reference evidence="1 2" key="1">
    <citation type="submission" date="2007-01" db="EMBL/GenBank/DDBJ databases">
        <authorList>
            <person name="Haygood M."/>
            <person name="Podell S."/>
            <person name="Anderson C."/>
            <person name="Hopkinson B."/>
            <person name="Roe K."/>
            <person name="Barbeau K."/>
            <person name="Gaasterland T."/>
            <person name="Ferriera S."/>
            <person name="Johnson J."/>
            <person name="Kravitz S."/>
            <person name="Beeson K."/>
            <person name="Sutton G."/>
            <person name="Rogers Y.-H."/>
            <person name="Friedman R."/>
            <person name="Frazier M."/>
            <person name="Venter J.C."/>
        </authorList>
    </citation>
    <scope>NUCLEOTIDE SEQUENCE [LARGE SCALE GENOMIC DNA]</scope>
    <source>
        <strain evidence="1 2">ATCC 23134</strain>
    </source>
</reference>
<dbReference type="EMBL" id="AAWS01000051">
    <property type="protein sequence ID" value="EAY25310.1"/>
    <property type="molecule type" value="Genomic_DNA"/>
</dbReference>
<dbReference type="Pfam" id="PF08811">
    <property type="entry name" value="DUF1800"/>
    <property type="match status" value="1"/>
</dbReference>
<dbReference type="eggNOG" id="COG5267">
    <property type="taxonomic scope" value="Bacteria"/>
</dbReference>